<dbReference type="OrthoDB" id="2019940at2759"/>
<keyword evidence="7" id="KW-0472">Membrane</keyword>
<name>A0A9X0D2L5_9CNID</name>
<comment type="similarity">
    <text evidence="2 9">Belongs to the sulfotransferase 2 family.</text>
</comment>
<evidence type="ECO:0000256" key="5">
    <source>
        <dbReference type="ARBA" id="ARBA00022989"/>
    </source>
</evidence>
<dbReference type="InterPro" id="IPR005331">
    <property type="entry name" value="Sulfotransferase"/>
</dbReference>
<accession>A0A9X0D2L5</accession>
<dbReference type="PANTHER" id="PTHR12137">
    <property type="entry name" value="CARBOHYDRATE SULFOTRANSFERASE"/>
    <property type="match status" value="1"/>
</dbReference>
<comment type="subcellular location">
    <subcellularLocation>
        <location evidence="1 9">Golgi apparatus membrane</location>
        <topology evidence="1 9">Single-pass type II membrane protein</topology>
    </subcellularLocation>
</comment>
<dbReference type="EC" id="2.8.2.-" evidence="9"/>
<dbReference type="GO" id="GO:0000139">
    <property type="term" value="C:Golgi membrane"/>
    <property type="evidence" value="ECO:0007669"/>
    <property type="project" value="UniProtKB-SubCell"/>
</dbReference>
<proteinExistence type="inferred from homology"/>
<keyword evidence="4" id="KW-0812">Transmembrane</keyword>
<evidence type="ECO:0000256" key="1">
    <source>
        <dbReference type="ARBA" id="ARBA00004323"/>
    </source>
</evidence>
<dbReference type="AlphaFoldDB" id="A0A9X0D2L5"/>
<evidence type="ECO:0000256" key="6">
    <source>
        <dbReference type="ARBA" id="ARBA00023034"/>
    </source>
</evidence>
<keyword evidence="5" id="KW-1133">Transmembrane helix</keyword>
<dbReference type="GO" id="GO:0016051">
    <property type="term" value="P:carbohydrate biosynthetic process"/>
    <property type="evidence" value="ECO:0007669"/>
    <property type="project" value="InterPro"/>
</dbReference>
<evidence type="ECO:0000256" key="2">
    <source>
        <dbReference type="ARBA" id="ARBA00006339"/>
    </source>
</evidence>
<comment type="caution">
    <text evidence="10">The sequence shown here is derived from an EMBL/GenBank/DDBJ whole genome shotgun (WGS) entry which is preliminary data.</text>
</comment>
<keyword evidence="3 9" id="KW-0808">Transferase</keyword>
<evidence type="ECO:0000256" key="9">
    <source>
        <dbReference type="RuleBase" id="RU364020"/>
    </source>
</evidence>
<keyword evidence="8 9" id="KW-0325">Glycoprotein</keyword>
<organism evidence="10 11">
    <name type="scientific">Desmophyllum pertusum</name>
    <dbReference type="NCBI Taxonomy" id="174260"/>
    <lineage>
        <taxon>Eukaryota</taxon>
        <taxon>Metazoa</taxon>
        <taxon>Cnidaria</taxon>
        <taxon>Anthozoa</taxon>
        <taxon>Hexacorallia</taxon>
        <taxon>Scleractinia</taxon>
        <taxon>Caryophylliina</taxon>
        <taxon>Caryophylliidae</taxon>
        <taxon>Desmophyllum</taxon>
    </lineage>
</organism>
<protein>
    <recommendedName>
        <fullName evidence="9">Carbohydrate sulfotransferase</fullName>
        <ecNumber evidence="9">2.8.2.-</ecNumber>
    </recommendedName>
</protein>
<dbReference type="EMBL" id="MU825889">
    <property type="protein sequence ID" value="KAJ7384296.1"/>
    <property type="molecule type" value="Genomic_DNA"/>
</dbReference>
<keyword evidence="11" id="KW-1185">Reference proteome</keyword>
<gene>
    <name evidence="10" type="ORF">OS493_022933</name>
</gene>
<dbReference type="Proteomes" id="UP001163046">
    <property type="component" value="Unassembled WGS sequence"/>
</dbReference>
<evidence type="ECO:0000256" key="8">
    <source>
        <dbReference type="ARBA" id="ARBA00023180"/>
    </source>
</evidence>
<keyword evidence="6 9" id="KW-0333">Golgi apparatus</keyword>
<dbReference type="PANTHER" id="PTHR12137:SF54">
    <property type="entry name" value="CARBOHYDRATE SULFOTRANSFERASE"/>
    <property type="match status" value="1"/>
</dbReference>
<evidence type="ECO:0000313" key="11">
    <source>
        <dbReference type="Proteomes" id="UP001163046"/>
    </source>
</evidence>
<dbReference type="GO" id="GO:0008146">
    <property type="term" value="F:sulfotransferase activity"/>
    <property type="evidence" value="ECO:0007669"/>
    <property type="project" value="InterPro"/>
</dbReference>
<evidence type="ECO:0000256" key="4">
    <source>
        <dbReference type="ARBA" id="ARBA00022692"/>
    </source>
</evidence>
<evidence type="ECO:0000313" key="10">
    <source>
        <dbReference type="EMBL" id="KAJ7384296.1"/>
    </source>
</evidence>
<keyword evidence="9" id="KW-0119">Carbohydrate metabolism</keyword>
<reference evidence="10" key="1">
    <citation type="submission" date="2023-01" db="EMBL/GenBank/DDBJ databases">
        <title>Genome assembly of the deep-sea coral Lophelia pertusa.</title>
        <authorList>
            <person name="Herrera S."/>
            <person name="Cordes E."/>
        </authorList>
    </citation>
    <scope>NUCLEOTIDE SEQUENCE</scope>
    <source>
        <strain evidence="10">USNM1676648</strain>
        <tissue evidence="10">Polyp</tissue>
    </source>
</reference>
<evidence type="ECO:0000256" key="3">
    <source>
        <dbReference type="ARBA" id="ARBA00022679"/>
    </source>
</evidence>
<dbReference type="InterPro" id="IPR018011">
    <property type="entry name" value="Carb_sulfotrans_8-10"/>
</dbReference>
<dbReference type="Pfam" id="PF03567">
    <property type="entry name" value="Sulfotransfer_2"/>
    <property type="match status" value="1"/>
</dbReference>
<keyword evidence="9" id="KW-0735">Signal-anchor</keyword>
<sequence length="228" mass="26630">MVNDSSKLLYCLRPKCASRRMRQLMFPRSGQKSLAKFSQKHLMVETYFKFTFVREPFEHLLSAYKDKFVYTRSFDRKLLELHGREILKNFRPNATQRALEELNDITFREFIEYLVTKGSNSGPQGMDRHWDIHVYSCCMCDVKYDFIGHYETLEQDLADFITAAGLSGKDAKRYAAVKMKISPSGTASQLLEYYSQVPLEWIDTLGRIYKANFQMFGYNFPGPLKSLL</sequence>
<evidence type="ECO:0000256" key="7">
    <source>
        <dbReference type="ARBA" id="ARBA00023136"/>
    </source>
</evidence>